<gene>
    <name evidence="2" type="ORF">FSB_LOCUS13423</name>
</gene>
<feature type="compositionally biased region" description="Basic and acidic residues" evidence="1">
    <location>
        <begin position="17"/>
        <end position="36"/>
    </location>
</feature>
<feature type="region of interest" description="Disordered" evidence="1">
    <location>
        <begin position="99"/>
        <end position="132"/>
    </location>
</feature>
<accession>A0A2N9FF73</accession>
<sequence length="282" mass="30903">MPVERKKLMQQVKHNKRTEEHTEELRRAAEGKEIHSVEGQISGAASDTKEGQEERIITLRPLNMEDFRQAKSEVAASFATYGEGGLTSAVRRADVSSDDAGRVVGSGRSGGSRAGRGARVGSGRGSRAGRGACTDEAVDVSGKDKRSSLEAAAEIRTCGFAGSFTGAWRRVERFLASRFLVEIRLDETKLWISVKESRSFQAEAELIEAETEKIVSEEQIEVETEQIKAETEQIGTETEQIKAETEQIGTETEQIKAETEQIGAETEQIKAERQSGQGDRLL</sequence>
<dbReference type="AlphaFoldDB" id="A0A2N9FF73"/>
<organism evidence="2">
    <name type="scientific">Fagus sylvatica</name>
    <name type="common">Beechnut</name>
    <dbReference type="NCBI Taxonomy" id="28930"/>
    <lineage>
        <taxon>Eukaryota</taxon>
        <taxon>Viridiplantae</taxon>
        <taxon>Streptophyta</taxon>
        <taxon>Embryophyta</taxon>
        <taxon>Tracheophyta</taxon>
        <taxon>Spermatophyta</taxon>
        <taxon>Magnoliopsida</taxon>
        <taxon>eudicotyledons</taxon>
        <taxon>Gunneridae</taxon>
        <taxon>Pentapetalae</taxon>
        <taxon>rosids</taxon>
        <taxon>fabids</taxon>
        <taxon>Fagales</taxon>
        <taxon>Fagaceae</taxon>
        <taxon>Fagus</taxon>
    </lineage>
</organism>
<evidence type="ECO:0000313" key="2">
    <source>
        <dbReference type="EMBL" id="SPC85541.1"/>
    </source>
</evidence>
<feature type="region of interest" description="Disordered" evidence="1">
    <location>
        <begin position="1"/>
        <end position="52"/>
    </location>
</feature>
<protein>
    <submittedName>
        <fullName evidence="2">Uncharacterized protein</fullName>
    </submittedName>
</protein>
<dbReference type="EMBL" id="OIVN01000785">
    <property type="protein sequence ID" value="SPC85541.1"/>
    <property type="molecule type" value="Genomic_DNA"/>
</dbReference>
<feature type="region of interest" description="Disordered" evidence="1">
    <location>
        <begin position="230"/>
        <end position="282"/>
    </location>
</feature>
<reference evidence="2" key="1">
    <citation type="submission" date="2018-02" db="EMBL/GenBank/DDBJ databases">
        <authorList>
            <person name="Cohen D.B."/>
            <person name="Kent A.D."/>
        </authorList>
    </citation>
    <scope>NUCLEOTIDE SEQUENCE</scope>
</reference>
<proteinExistence type="predicted"/>
<evidence type="ECO:0000256" key="1">
    <source>
        <dbReference type="SAM" id="MobiDB-lite"/>
    </source>
</evidence>
<name>A0A2N9FF73_FAGSY</name>
<feature type="compositionally biased region" description="Gly residues" evidence="1">
    <location>
        <begin position="107"/>
        <end position="128"/>
    </location>
</feature>